<dbReference type="EMBL" id="JBDFQZ010000005">
    <property type="protein sequence ID" value="KAK9726505.1"/>
    <property type="molecule type" value="Genomic_DNA"/>
</dbReference>
<dbReference type="Gene3D" id="3.30.60.190">
    <property type="match status" value="1"/>
</dbReference>
<dbReference type="PROSITE" id="PS51083">
    <property type="entry name" value="ZF_HIT"/>
    <property type="match status" value="1"/>
</dbReference>
<gene>
    <name evidence="6" type="ORF">RND81_05G220200</name>
</gene>
<dbReference type="InterPro" id="IPR007529">
    <property type="entry name" value="Znf_HIT"/>
</dbReference>
<accession>A0AAW1L0Y9</accession>
<dbReference type="GO" id="GO:0005634">
    <property type="term" value="C:nucleus"/>
    <property type="evidence" value="ECO:0007669"/>
    <property type="project" value="TreeGrafter"/>
</dbReference>
<keyword evidence="1" id="KW-0479">Metal-binding</keyword>
<dbReference type="GO" id="GO:0008270">
    <property type="term" value="F:zinc ion binding"/>
    <property type="evidence" value="ECO:0007669"/>
    <property type="project" value="UniProtKB-UniRule"/>
</dbReference>
<keyword evidence="7" id="KW-1185">Reference proteome</keyword>
<dbReference type="InterPro" id="IPR051639">
    <property type="entry name" value="BCD1"/>
</dbReference>
<dbReference type="GO" id="GO:0048254">
    <property type="term" value="P:snoRNA localization"/>
    <property type="evidence" value="ECO:0007669"/>
    <property type="project" value="TreeGrafter"/>
</dbReference>
<evidence type="ECO:0000313" key="6">
    <source>
        <dbReference type="EMBL" id="KAK9726507.1"/>
    </source>
</evidence>
<dbReference type="GO" id="GO:0000492">
    <property type="term" value="P:box C/D snoRNP assembly"/>
    <property type="evidence" value="ECO:0007669"/>
    <property type="project" value="TreeGrafter"/>
</dbReference>
<proteinExistence type="predicted"/>
<evidence type="ECO:0000256" key="4">
    <source>
        <dbReference type="PROSITE-ProRule" id="PRU00453"/>
    </source>
</evidence>
<dbReference type="AlphaFoldDB" id="A0AAW1L0Y9"/>
<feature type="domain" description="HIT-type" evidence="5">
    <location>
        <begin position="6"/>
        <end position="39"/>
    </location>
</feature>
<sequence length="161" mass="17830">MGSQQCMVCIEAKSKYKCPTCVIPYCSLACYKKHKETPCGNPKPVLADEEPTDISAKVVSGDQEPKASCATPVRSIVETTIRDPHVERPIYVDEECEVLERSQLESIAASSEIRDALKDENLRNLVKNIDSSSNPKEELEKAMGLDVFRIFSEKVLLAANP</sequence>
<dbReference type="PANTHER" id="PTHR13483:SF11">
    <property type="entry name" value="ZINC FINGER HIT DOMAIN-CONTAINING PROTEIN 3"/>
    <property type="match status" value="1"/>
</dbReference>
<evidence type="ECO:0000256" key="2">
    <source>
        <dbReference type="ARBA" id="ARBA00022771"/>
    </source>
</evidence>
<dbReference type="SUPFAM" id="SSF144232">
    <property type="entry name" value="HIT/MYND zinc finger-like"/>
    <property type="match status" value="1"/>
</dbReference>
<evidence type="ECO:0000256" key="3">
    <source>
        <dbReference type="ARBA" id="ARBA00022833"/>
    </source>
</evidence>
<dbReference type="CDD" id="cd23024">
    <property type="entry name" value="zf-HIT_ZNHIT2-3"/>
    <property type="match status" value="1"/>
</dbReference>
<evidence type="ECO:0000259" key="5">
    <source>
        <dbReference type="PROSITE" id="PS51083"/>
    </source>
</evidence>
<protein>
    <recommendedName>
        <fullName evidence="5">HIT-type domain-containing protein</fullName>
    </recommendedName>
</protein>
<evidence type="ECO:0000256" key="1">
    <source>
        <dbReference type="ARBA" id="ARBA00022723"/>
    </source>
</evidence>
<dbReference type="GO" id="GO:0000463">
    <property type="term" value="P:maturation of LSU-rRNA from tricistronic rRNA transcript (SSU-rRNA, 5.8S rRNA, LSU-rRNA)"/>
    <property type="evidence" value="ECO:0007669"/>
    <property type="project" value="TreeGrafter"/>
</dbReference>
<dbReference type="GO" id="GO:0070761">
    <property type="term" value="C:pre-snoRNP complex"/>
    <property type="evidence" value="ECO:0007669"/>
    <property type="project" value="TreeGrafter"/>
</dbReference>
<keyword evidence="3" id="KW-0862">Zinc</keyword>
<dbReference type="Pfam" id="PF04438">
    <property type="entry name" value="zf-HIT"/>
    <property type="match status" value="1"/>
</dbReference>
<evidence type="ECO:0000313" key="7">
    <source>
        <dbReference type="Proteomes" id="UP001443914"/>
    </source>
</evidence>
<name>A0AAW1L0Y9_SAPOF</name>
<dbReference type="PANTHER" id="PTHR13483">
    <property type="entry name" value="BOX C_D SNORNA PROTEIN 1-RELATED"/>
    <property type="match status" value="1"/>
</dbReference>
<keyword evidence="2 4" id="KW-0863">Zinc-finger</keyword>
<reference evidence="6 7" key="1">
    <citation type="submission" date="2024-03" db="EMBL/GenBank/DDBJ databases">
        <title>WGS assembly of Saponaria officinalis var. Norfolk2.</title>
        <authorList>
            <person name="Jenkins J."/>
            <person name="Shu S."/>
            <person name="Grimwood J."/>
            <person name="Barry K."/>
            <person name="Goodstein D."/>
            <person name="Schmutz J."/>
            <person name="Leebens-Mack J."/>
            <person name="Osbourn A."/>
        </authorList>
    </citation>
    <scope>NUCLEOTIDE SEQUENCE [LARGE SCALE GENOMIC DNA]</scope>
    <source>
        <strain evidence="7">cv. Norfolk2</strain>
        <strain evidence="6">JIC</strain>
        <tissue evidence="6">Leaf</tissue>
    </source>
</reference>
<organism evidence="6 7">
    <name type="scientific">Saponaria officinalis</name>
    <name type="common">Common soapwort</name>
    <name type="synonym">Lychnis saponaria</name>
    <dbReference type="NCBI Taxonomy" id="3572"/>
    <lineage>
        <taxon>Eukaryota</taxon>
        <taxon>Viridiplantae</taxon>
        <taxon>Streptophyta</taxon>
        <taxon>Embryophyta</taxon>
        <taxon>Tracheophyta</taxon>
        <taxon>Spermatophyta</taxon>
        <taxon>Magnoliopsida</taxon>
        <taxon>eudicotyledons</taxon>
        <taxon>Gunneridae</taxon>
        <taxon>Pentapetalae</taxon>
        <taxon>Caryophyllales</taxon>
        <taxon>Caryophyllaceae</taxon>
        <taxon>Caryophylleae</taxon>
        <taxon>Saponaria</taxon>
    </lineage>
</organism>
<dbReference type="Proteomes" id="UP001443914">
    <property type="component" value="Unassembled WGS sequence"/>
</dbReference>
<comment type="caution">
    <text evidence="6">The sequence shown here is derived from an EMBL/GenBank/DDBJ whole genome shotgun (WGS) entry which is preliminary data.</text>
</comment>
<dbReference type="EMBL" id="JBDFQZ010000005">
    <property type="protein sequence ID" value="KAK9726507.1"/>
    <property type="molecule type" value="Genomic_DNA"/>
</dbReference>